<comment type="similarity">
    <text evidence="2 6">Belongs to the glycosyl hydrolase 20 family.</text>
</comment>
<dbReference type="Pfam" id="PF14845">
    <property type="entry name" value="Glycohydro_20b2"/>
    <property type="match status" value="1"/>
</dbReference>
<dbReference type="EC" id="3.2.1.52" evidence="6"/>
<dbReference type="SUPFAM" id="SSF55545">
    <property type="entry name" value="beta-N-acetylhexosaminidase-like domain"/>
    <property type="match status" value="1"/>
</dbReference>
<evidence type="ECO:0000256" key="1">
    <source>
        <dbReference type="ARBA" id="ARBA00001231"/>
    </source>
</evidence>
<dbReference type="OMA" id="KMWPRAA"/>
<dbReference type="GO" id="GO:0005975">
    <property type="term" value="P:carbohydrate metabolic process"/>
    <property type="evidence" value="ECO:0007669"/>
    <property type="project" value="InterPro"/>
</dbReference>
<organism evidence="10">
    <name type="scientific">Blastocystis hominis</name>
    <dbReference type="NCBI Taxonomy" id="12968"/>
    <lineage>
        <taxon>Eukaryota</taxon>
        <taxon>Sar</taxon>
        <taxon>Stramenopiles</taxon>
        <taxon>Bigyra</taxon>
        <taxon>Opalozoa</taxon>
        <taxon>Opalinata</taxon>
        <taxon>Blastocystidae</taxon>
        <taxon>Blastocystis</taxon>
    </lineage>
</organism>
<dbReference type="RefSeq" id="XP_012896390.1">
    <property type="nucleotide sequence ID" value="XM_013040936.1"/>
</dbReference>
<proteinExistence type="inferred from homology"/>
<evidence type="ECO:0000256" key="4">
    <source>
        <dbReference type="ARBA" id="ARBA00023180"/>
    </source>
</evidence>
<dbReference type="PANTHER" id="PTHR22600:SF21">
    <property type="entry name" value="BETA-HEXOSAMINIDASE A"/>
    <property type="match status" value="1"/>
</dbReference>
<dbReference type="AlphaFoldDB" id="D8M369"/>
<dbReference type="PRINTS" id="PR00738">
    <property type="entry name" value="GLHYDRLASE20"/>
</dbReference>
<dbReference type="Gene3D" id="3.20.20.80">
    <property type="entry name" value="Glycosidases"/>
    <property type="match status" value="1"/>
</dbReference>
<name>D8M369_BLAHO</name>
<dbReference type="EMBL" id="FN668650">
    <property type="protein sequence ID" value="CBK22342.2"/>
    <property type="molecule type" value="Genomic_DNA"/>
</dbReference>
<feature type="domain" description="Glycoside hydrolase family 20 catalytic" evidence="8">
    <location>
        <begin position="209"/>
        <end position="511"/>
    </location>
</feature>
<dbReference type="Pfam" id="PF00728">
    <property type="entry name" value="Glyco_hydro_20"/>
    <property type="match status" value="1"/>
</dbReference>
<dbReference type="GO" id="GO:0030203">
    <property type="term" value="P:glycosaminoglycan metabolic process"/>
    <property type="evidence" value="ECO:0007669"/>
    <property type="project" value="TreeGrafter"/>
</dbReference>
<evidence type="ECO:0000313" key="11">
    <source>
        <dbReference type="Proteomes" id="UP000008312"/>
    </source>
</evidence>
<keyword evidence="3 6" id="KW-0378">Hydrolase</keyword>
<gene>
    <name evidence="10" type="ORF">GSBLH_T00002473001</name>
</gene>
<dbReference type="Proteomes" id="UP000008312">
    <property type="component" value="Unassembled WGS sequence"/>
</dbReference>
<evidence type="ECO:0000256" key="3">
    <source>
        <dbReference type="ARBA" id="ARBA00022801"/>
    </source>
</evidence>
<dbReference type="InterPro" id="IPR029018">
    <property type="entry name" value="Hex-like_dom2"/>
</dbReference>
<evidence type="ECO:0000256" key="5">
    <source>
        <dbReference type="ARBA" id="ARBA00023295"/>
    </source>
</evidence>
<dbReference type="GeneID" id="24919636"/>
<sequence length="563" mass="63927">MALRGYDISGNDIKQVSASVDELKVICEETPNCVAFNENGKLKSATQPLVRSSDSVVWIYTEASHIGREPDMPIWPMPKSYTRGDETVSIDYYSFHFVPNKQHPDMTAAINRYMDEIFGGNVAAPARDASLSTVYIDVEDYDVQLNFGVDESYTLTIPSDGSAARIEAKTLFGAYHGLESLSQLVRFNSAREGFEIHGAPWRIVDAPRYPHRGMLIDSVRHFLPLRVVKKIIDSLTYAKFNALHWHLSDNEAMVLQTKSAPRFWDSAYTPYERYTQHEMRDIVEYARQRGIRVIPEIDVPGHMKSWCTVYPEVCPSVACPEPIDPSNENAFTLIQNFVEEVTQSGLFFDEFFHLGGDEVNTQCWTSTPRIAQWMKEKGFSTTDTYKYTVDRAHQMVFGVNRTAVNWEEVATHLSGVDPRAIMHVWLMSTSVNSIVQKGYRVIVSRRWYLDDLDNTWDIFYSNDIASGVPQENRGKILGGEACMWAETVDTSDWFNTVWPRAAGVSEQLWTPEDKLDVDAALNRIIWFRCLLNRRGIEAAPVLNLKGRAAPLGQGGCYWQCSVC</sequence>
<evidence type="ECO:0000259" key="8">
    <source>
        <dbReference type="Pfam" id="PF00728"/>
    </source>
</evidence>
<dbReference type="SUPFAM" id="SSF51445">
    <property type="entry name" value="(Trans)glycosidases"/>
    <property type="match status" value="1"/>
</dbReference>
<feature type="active site" description="Proton donor" evidence="7">
    <location>
        <position position="358"/>
    </location>
</feature>
<accession>D8M369</accession>
<keyword evidence="11" id="KW-1185">Reference proteome</keyword>
<evidence type="ECO:0000256" key="6">
    <source>
        <dbReference type="PIRNR" id="PIRNR001093"/>
    </source>
</evidence>
<dbReference type="InterPro" id="IPR015883">
    <property type="entry name" value="Glyco_hydro_20_cat"/>
</dbReference>
<dbReference type="InterPro" id="IPR025705">
    <property type="entry name" value="Beta_hexosaminidase_sua/sub"/>
</dbReference>
<keyword evidence="4" id="KW-0325">Glycoprotein</keyword>
<evidence type="ECO:0000256" key="7">
    <source>
        <dbReference type="PIRSR" id="PIRSR001093-1"/>
    </source>
</evidence>
<dbReference type="PANTHER" id="PTHR22600">
    <property type="entry name" value="BETA-HEXOSAMINIDASE"/>
    <property type="match status" value="1"/>
</dbReference>
<dbReference type="GO" id="GO:0004563">
    <property type="term" value="F:beta-N-acetylhexosaminidase activity"/>
    <property type="evidence" value="ECO:0007669"/>
    <property type="project" value="UniProtKB-EC"/>
</dbReference>
<dbReference type="InterPro" id="IPR017853">
    <property type="entry name" value="GH"/>
</dbReference>
<keyword evidence="5 6" id="KW-0326">Glycosidase</keyword>
<evidence type="ECO:0000256" key="2">
    <source>
        <dbReference type="ARBA" id="ARBA00006285"/>
    </source>
</evidence>
<evidence type="ECO:0000313" key="10">
    <source>
        <dbReference type="EMBL" id="CBK22342.2"/>
    </source>
</evidence>
<dbReference type="OrthoDB" id="428480at2759"/>
<protein>
    <recommendedName>
        <fullName evidence="6">Beta-hexosaminidase</fullName>
        <ecNumber evidence="6">3.2.1.52</ecNumber>
    </recommendedName>
</protein>
<dbReference type="InParanoid" id="D8M369"/>
<feature type="domain" description="Beta-hexosaminidase eukaryotic type N-terminal" evidence="9">
    <location>
        <begin position="74"/>
        <end position="184"/>
    </location>
</feature>
<comment type="catalytic activity">
    <reaction evidence="1 6">
        <text>Hydrolysis of terminal non-reducing N-acetyl-D-hexosamine residues in N-acetyl-beta-D-hexosaminides.</text>
        <dbReference type="EC" id="3.2.1.52"/>
    </reaction>
</comment>
<dbReference type="GO" id="GO:0016020">
    <property type="term" value="C:membrane"/>
    <property type="evidence" value="ECO:0007669"/>
    <property type="project" value="TreeGrafter"/>
</dbReference>
<dbReference type="InterPro" id="IPR029019">
    <property type="entry name" value="HEX_eukaryotic_N"/>
</dbReference>
<reference evidence="10" key="1">
    <citation type="submission" date="2010-02" db="EMBL/GenBank/DDBJ databases">
        <title>Sequencing and annotation of the Blastocystis hominis genome.</title>
        <authorList>
            <person name="Wincker P."/>
        </authorList>
    </citation>
    <scope>NUCLEOTIDE SEQUENCE</scope>
    <source>
        <strain evidence="10">Singapore isolate B</strain>
    </source>
</reference>
<evidence type="ECO:0000259" key="9">
    <source>
        <dbReference type="Pfam" id="PF14845"/>
    </source>
</evidence>
<dbReference type="Gene3D" id="3.30.379.10">
    <property type="entry name" value="Chitobiase/beta-hexosaminidase domain 2-like"/>
    <property type="match status" value="1"/>
</dbReference>
<dbReference type="PIRSF" id="PIRSF001093">
    <property type="entry name" value="B-hxosamndse_ab_euk"/>
    <property type="match status" value="1"/>
</dbReference>